<keyword evidence="6 10" id="KW-0472">Membrane</keyword>
<comment type="caution">
    <text evidence="13">The sequence shown here is derived from an EMBL/GenBank/DDBJ whole genome shotgun (WGS) entry which is preliminary data.</text>
</comment>
<dbReference type="SMART" id="SM00304">
    <property type="entry name" value="HAMP"/>
    <property type="match status" value="1"/>
</dbReference>
<accession>A0ABT7XL62</accession>
<dbReference type="Gene3D" id="3.30.450.20">
    <property type="entry name" value="PAS domain"/>
    <property type="match status" value="2"/>
</dbReference>
<evidence type="ECO:0000259" key="11">
    <source>
        <dbReference type="PROSITE" id="PS50111"/>
    </source>
</evidence>
<dbReference type="InterPro" id="IPR029151">
    <property type="entry name" value="Sensor-like_sf"/>
</dbReference>
<evidence type="ECO:0000256" key="3">
    <source>
        <dbReference type="ARBA" id="ARBA00022500"/>
    </source>
</evidence>
<dbReference type="RefSeq" id="WP_289829090.1">
    <property type="nucleotide sequence ID" value="NZ_JAUEDK010000008.1"/>
</dbReference>
<dbReference type="PROSITE" id="PS50111">
    <property type="entry name" value="CHEMOTAXIS_TRANSDUC_2"/>
    <property type="match status" value="1"/>
</dbReference>
<evidence type="ECO:0000256" key="2">
    <source>
        <dbReference type="ARBA" id="ARBA00022475"/>
    </source>
</evidence>
<feature type="transmembrane region" description="Helical" evidence="10">
    <location>
        <begin position="275"/>
        <end position="298"/>
    </location>
</feature>
<dbReference type="PANTHER" id="PTHR32089:SF117">
    <property type="entry name" value="METHYL ACCEPTING SENSORY TRANSDUCER WITH CACHE_1 SMALL MOLECULE BINDING DOMAIN"/>
    <property type="match status" value="1"/>
</dbReference>
<feature type="domain" description="Methyl-accepting transducer" evidence="11">
    <location>
        <begin position="358"/>
        <end position="594"/>
    </location>
</feature>
<comment type="subcellular location">
    <subcellularLocation>
        <location evidence="1">Cell membrane</location>
        <topology evidence="1">Multi-pass membrane protein</topology>
    </subcellularLocation>
</comment>
<name>A0ABT7XL62_9NEIS</name>
<protein>
    <submittedName>
        <fullName evidence="13">Methyl-accepting chemotaxis protein</fullName>
    </submittedName>
</protein>
<comment type="similarity">
    <text evidence="8">Belongs to the methyl-accepting chemotaxis (MCP) protein family.</text>
</comment>
<dbReference type="EMBL" id="JAUEDK010000008">
    <property type="protein sequence ID" value="MDN0074519.1"/>
    <property type="molecule type" value="Genomic_DNA"/>
</dbReference>
<dbReference type="CDD" id="cd12913">
    <property type="entry name" value="PDC1_MCP_like"/>
    <property type="match status" value="1"/>
</dbReference>
<dbReference type="InterPro" id="IPR004089">
    <property type="entry name" value="MCPsignal_dom"/>
</dbReference>
<dbReference type="SMART" id="SM00283">
    <property type="entry name" value="MA"/>
    <property type="match status" value="1"/>
</dbReference>
<proteinExistence type="inferred from homology"/>
<evidence type="ECO:0000256" key="7">
    <source>
        <dbReference type="ARBA" id="ARBA00023224"/>
    </source>
</evidence>
<evidence type="ECO:0000256" key="9">
    <source>
        <dbReference type="PROSITE-ProRule" id="PRU00284"/>
    </source>
</evidence>
<evidence type="ECO:0000256" key="5">
    <source>
        <dbReference type="ARBA" id="ARBA00022989"/>
    </source>
</evidence>
<evidence type="ECO:0000256" key="4">
    <source>
        <dbReference type="ARBA" id="ARBA00022692"/>
    </source>
</evidence>
<keyword evidence="14" id="KW-1185">Reference proteome</keyword>
<dbReference type="InterPro" id="IPR003660">
    <property type="entry name" value="HAMP_dom"/>
</dbReference>
<dbReference type="CDD" id="cd12912">
    <property type="entry name" value="PDC2_MCP_like"/>
    <property type="match status" value="1"/>
</dbReference>
<dbReference type="Pfam" id="PF00015">
    <property type="entry name" value="MCPsignal"/>
    <property type="match status" value="1"/>
</dbReference>
<dbReference type="PROSITE" id="PS50885">
    <property type="entry name" value="HAMP"/>
    <property type="match status" value="1"/>
</dbReference>
<sequence length="630" mass="66982">MRSIRSKLTLLTALAMLVATVCITLIACINVRQNAYHQAGLEIEQVASGESRFIANWLASRKQAVNAALHHTNEQPAQASAYLAQLAEAGGFSITYIGDGSDQSMVYSVTGMTKPNAGYNPAARPWYIQAKGSQDAVVTEPYPDAQETHKGQLVVTIARKVPGQEKVAGGDIYLDALEKSVLSVKLAGQGHAFLLTRDGKVIVHPKPGFGLKPVSELIPALDPASVKGLADSGEVKTVSYDGNDFLVRLSPIEGADWILGVAVDKAEVDAPLNHLILVIVLAAAVVLAVVLVASSAYLRRQLAGLLRVRDAMQEISQGEGDLTRRIEVSGNDEVAETAEAFNSFVQRLNGMFRELREEAVSLANGVIEVSGTVQRVAHDSHRLADISSSNAAAIEEVTVSISHIADTAQMTDQLIKETGQASTASAGDMQRISEEMSRTSQTVGNLASLLKSLEQRSQDITKITNVIRDIADQTNLLALNAAIEAARAGEQGRGFAVVADEVRKLAERTGQATVEISGTVESILAETGRAVSNMQGTVGAVDTSANLTESARERMAQIGVTMQQVIDKISAIALSTGEQHNATSAMAQSTESINGQIVDSDAALQSAMQMLDVLNRTAKSMQTAFSRFKL</sequence>
<dbReference type="Gene3D" id="1.10.287.950">
    <property type="entry name" value="Methyl-accepting chemotaxis protein"/>
    <property type="match status" value="1"/>
</dbReference>
<dbReference type="CDD" id="cd11386">
    <property type="entry name" value="MCP_signal"/>
    <property type="match status" value="1"/>
</dbReference>
<evidence type="ECO:0000256" key="1">
    <source>
        <dbReference type="ARBA" id="ARBA00004651"/>
    </source>
</evidence>
<keyword evidence="3" id="KW-0145">Chemotaxis</keyword>
<gene>
    <name evidence="13" type="ORF">QU481_06360</name>
</gene>
<dbReference type="SUPFAM" id="SSF58104">
    <property type="entry name" value="Methyl-accepting chemotaxis protein (MCP) signaling domain"/>
    <property type="match status" value="1"/>
</dbReference>
<feature type="domain" description="HAMP" evidence="12">
    <location>
        <begin position="299"/>
        <end position="353"/>
    </location>
</feature>
<evidence type="ECO:0000313" key="13">
    <source>
        <dbReference type="EMBL" id="MDN0074519.1"/>
    </source>
</evidence>
<dbReference type="Pfam" id="PF00672">
    <property type="entry name" value="HAMP"/>
    <property type="match status" value="1"/>
</dbReference>
<dbReference type="Proteomes" id="UP001168540">
    <property type="component" value="Unassembled WGS sequence"/>
</dbReference>
<keyword evidence="5 10" id="KW-1133">Transmembrane helix</keyword>
<evidence type="ECO:0000256" key="8">
    <source>
        <dbReference type="ARBA" id="ARBA00029447"/>
    </source>
</evidence>
<evidence type="ECO:0000313" key="14">
    <source>
        <dbReference type="Proteomes" id="UP001168540"/>
    </source>
</evidence>
<dbReference type="Pfam" id="PF02743">
    <property type="entry name" value="dCache_1"/>
    <property type="match status" value="1"/>
</dbReference>
<keyword evidence="4 10" id="KW-0812">Transmembrane</keyword>
<organism evidence="13 14">
    <name type="scientific">Crenobacter oryzisoli</name>
    <dbReference type="NCBI Taxonomy" id="3056844"/>
    <lineage>
        <taxon>Bacteria</taxon>
        <taxon>Pseudomonadati</taxon>
        <taxon>Pseudomonadota</taxon>
        <taxon>Betaproteobacteria</taxon>
        <taxon>Neisseriales</taxon>
        <taxon>Neisseriaceae</taxon>
        <taxon>Crenobacter</taxon>
    </lineage>
</organism>
<reference evidence="13" key="1">
    <citation type="submission" date="2023-06" db="EMBL/GenBank/DDBJ databases">
        <authorList>
            <person name="Zhang S."/>
        </authorList>
    </citation>
    <scope>NUCLEOTIDE SEQUENCE</scope>
    <source>
        <strain evidence="13">SG2303</strain>
    </source>
</reference>
<keyword evidence="2" id="KW-1003">Cell membrane</keyword>
<evidence type="ECO:0000256" key="10">
    <source>
        <dbReference type="SAM" id="Phobius"/>
    </source>
</evidence>
<dbReference type="CDD" id="cd06225">
    <property type="entry name" value="HAMP"/>
    <property type="match status" value="1"/>
</dbReference>
<keyword evidence="7 9" id="KW-0807">Transducer</keyword>
<dbReference type="PROSITE" id="PS51257">
    <property type="entry name" value="PROKAR_LIPOPROTEIN"/>
    <property type="match status" value="1"/>
</dbReference>
<dbReference type="InterPro" id="IPR033479">
    <property type="entry name" value="dCache_1"/>
</dbReference>
<dbReference type="PANTHER" id="PTHR32089">
    <property type="entry name" value="METHYL-ACCEPTING CHEMOTAXIS PROTEIN MCPB"/>
    <property type="match status" value="1"/>
</dbReference>
<dbReference type="SUPFAM" id="SSF103190">
    <property type="entry name" value="Sensory domain-like"/>
    <property type="match status" value="1"/>
</dbReference>
<evidence type="ECO:0000259" key="12">
    <source>
        <dbReference type="PROSITE" id="PS50885"/>
    </source>
</evidence>
<evidence type="ECO:0000256" key="6">
    <source>
        <dbReference type="ARBA" id="ARBA00023136"/>
    </source>
</evidence>